<gene>
    <name evidence="2" type="ORF">ACJIZ3_021788</name>
</gene>
<name>A0ABD3SMF0_9LAMI</name>
<accession>A0ABD3SMF0</accession>
<organism evidence="2 3">
    <name type="scientific">Penstemon smallii</name>
    <dbReference type="NCBI Taxonomy" id="265156"/>
    <lineage>
        <taxon>Eukaryota</taxon>
        <taxon>Viridiplantae</taxon>
        <taxon>Streptophyta</taxon>
        <taxon>Embryophyta</taxon>
        <taxon>Tracheophyta</taxon>
        <taxon>Spermatophyta</taxon>
        <taxon>Magnoliopsida</taxon>
        <taxon>eudicotyledons</taxon>
        <taxon>Gunneridae</taxon>
        <taxon>Pentapetalae</taxon>
        <taxon>asterids</taxon>
        <taxon>lamiids</taxon>
        <taxon>Lamiales</taxon>
        <taxon>Plantaginaceae</taxon>
        <taxon>Cheloneae</taxon>
        <taxon>Penstemon</taxon>
    </lineage>
</organism>
<dbReference type="PANTHER" id="PTHR45669">
    <property type="entry name" value="GLUTAREDOXIN DOMAIN-CONTAINING CYSTEINE-RICH PROTEIN CG12206-RELATED"/>
    <property type="match status" value="1"/>
</dbReference>
<evidence type="ECO:0000259" key="1">
    <source>
        <dbReference type="Pfam" id="PF00462"/>
    </source>
</evidence>
<protein>
    <recommendedName>
        <fullName evidence="1">Glutaredoxin domain-containing protein</fullName>
    </recommendedName>
</protein>
<dbReference type="Gene3D" id="3.40.30.10">
    <property type="entry name" value="Glutaredoxin"/>
    <property type="match status" value="1"/>
</dbReference>
<dbReference type="InterPro" id="IPR002109">
    <property type="entry name" value="Glutaredoxin"/>
</dbReference>
<reference evidence="2 3" key="1">
    <citation type="submission" date="2024-12" db="EMBL/GenBank/DDBJ databases">
        <title>The unique morphological basis and parallel evolutionary history of personate flowers in Penstemon.</title>
        <authorList>
            <person name="Depatie T.H."/>
            <person name="Wessinger C.A."/>
        </authorList>
    </citation>
    <scope>NUCLEOTIDE SEQUENCE [LARGE SCALE GENOMIC DNA]</scope>
    <source>
        <strain evidence="2">WTNN_2</strain>
        <tissue evidence="2">Leaf</tissue>
    </source>
</reference>
<dbReference type="Pfam" id="PF23733">
    <property type="entry name" value="GRXCR1-2_C"/>
    <property type="match status" value="1"/>
</dbReference>
<dbReference type="InterPro" id="IPR036249">
    <property type="entry name" value="Thioredoxin-like_sf"/>
</dbReference>
<dbReference type="Pfam" id="PF00462">
    <property type="entry name" value="Glutaredoxin"/>
    <property type="match status" value="1"/>
</dbReference>
<evidence type="ECO:0000313" key="2">
    <source>
        <dbReference type="EMBL" id="KAL3825759.1"/>
    </source>
</evidence>
<dbReference type="Proteomes" id="UP001634393">
    <property type="component" value="Unassembled WGS sequence"/>
</dbReference>
<dbReference type="EMBL" id="JBJXBP010000006">
    <property type="protein sequence ID" value="KAL3825759.1"/>
    <property type="molecule type" value="Genomic_DNA"/>
</dbReference>
<dbReference type="AlphaFoldDB" id="A0ABD3SMF0"/>
<sequence>MGCISSKLIKREIQRETLDYANHVVSLTSTTYGALKLDKSEENQAKQSIKECAAISAAVAAVEFKKSSPPRDEPSEIINAWELMEGLEDEMPISVQSKKSPKSKLFIERSPFKFLNQMGSPKKAKKFVGKENKGRIINGGNGSLENSPKTAILKECNNNLKESVKKPSPRLWASIKGSPNGGKRCDSLRIDSGVVLSRRRNLGPIFDPVLVASLEKEVSEEEEIKKMVSVSISSTPKSRYSSYNSDAILELYDKKCPPGGENSVVVYTTTLRGIRKTFEDCNIVRSIIESRDVRVFERDISMHSGYKEELRVLMGSKEVKVPLVFVKGRLIGGADEMVRLDEEGKLGILLDGIPVAEGGGCGGCGGIRFVMCRQCNGSCKVLGEDGKKSLKCSECNENGLIQCPICC</sequence>
<evidence type="ECO:0000313" key="3">
    <source>
        <dbReference type="Proteomes" id="UP001634393"/>
    </source>
</evidence>
<comment type="caution">
    <text evidence="2">The sequence shown here is derived from an EMBL/GenBank/DDBJ whole genome shotgun (WGS) entry which is preliminary data.</text>
</comment>
<dbReference type="PANTHER" id="PTHR45669:SF12">
    <property type="entry name" value="EMB|CAB85507.1"/>
    <property type="match status" value="1"/>
</dbReference>
<keyword evidence="3" id="KW-1185">Reference proteome</keyword>
<proteinExistence type="predicted"/>
<dbReference type="CDD" id="cd03031">
    <property type="entry name" value="GRX_GRX_like"/>
    <property type="match status" value="1"/>
</dbReference>
<feature type="domain" description="Glutaredoxin" evidence="1">
    <location>
        <begin position="264"/>
        <end position="331"/>
    </location>
</feature>
<dbReference type="SUPFAM" id="SSF52833">
    <property type="entry name" value="Thioredoxin-like"/>
    <property type="match status" value="1"/>
</dbReference>
<dbReference type="PROSITE" id="PS51354">
    <property type="entry name" value="GLUTAREDOXIN_2"/>
    <property type="match status" value="1"/>
</dbReference>